<dbReference type="Pfam" id="PF03588">
    <property type="entry name" value="Leu_Phe_trans"/>
    <property type="match status" value="1"/>
</dbReference>
<sequence>MSSIYDDDYFITEIGTPHIFPNAREGSDEGLLAYGGDLNPNRLLVAYQKGIFPWYSPDDPILWWSPNPRLVLYPSEFKASKSLRRVIRNRGYEVRYDTNFEAVIDYCGKVPRKGQVGTWLTKEMKDSYIALHYMGFAHSVETYYKDELIGGFYGISIGKAFFGESMFALMPDASKVALKFLTDTLIENGYDFIDCQVETPHLVSLGARLIDRDDFLDQLEDALERPSKIGSWSDWN</sequence>
<evidence type="ECO:0000256" key="2">
    <source>
        <dbReference type="ARBA" id="ARBA00022490"/>
    </source>
</evidence>
<protein>
    <submittedName>
        <fullName evidence="5">Leucyl/phenylalanyl-tRNA--protein transferase</fullName>
        <ecNumber evidence="5">2.3.2.6</ecNumber>
    </submittedName>
</protein>
<proteinExistence type="inferred from homology"/>
<dbReference type="NCBIfam" id="TIGR00667">
    <property type="entry name" value="aat"/>
    <property type="match status" value="1"/>
</dbReference>
<dbReference type="EMBL" id="FPHE01000065">
    <property type="protein sequence ID" value="SFV55641.1"/>
    <property type="molecule type" value="Genomic_DNA"/>
</dbReference>
<dbReference type="InterPro" id="IPR042221">
    <property type="entry name" value="Leu/Phe-tRNA_Trfase_N"/>
</dbReference>
<dbReference type="SUPFAM" id="SSF55729">
    <property type="entry name" value="Acyl-CoA N-acyltransferases (Nat)"/>
    <property type="match status" value="1"/>
</dbReference>
<accession>A0A1W1BQ85</accession>
<keyword evidence="2" id="KW-0963">Cytoplasm</keyword>
<dbReference type="Gene3D" id="3.40.630.70">
    <property type="entry name" value="Leucyl/phenylalanyl-tRNA-protein transferase, C-terminal domain"/>
    <property type="match status" value="1"/>
</dbReference>
<dbReference type="AlphaFoldDB" id="A0A1W1BQ85"/>
<dbReference type="FunFam" id="3.30.70.3550:FF:000001">
    <property type="entry name" value="Leucyl/phenylalanyl-tRNA--protein transferase"/>
    <property type="match status" value="1"/>
</dbReference>
<gene>
    <name evidence="5" type="ORF">MNB_SV-12-570</name>
</gene>
<name>A0A1W1BQ85_9ZZZZ</name>
<keyword evidence="3 5" id="KW-0808">Transferase</keyword>
<evidence type="ECO:0000313" key="5">
    <source>
        <dbReference type="EMBL" id="SFV55641.1"/>
    </source>
</evidence>
<evidence type="ECO:0000256" key="1">
    <source>
        <dbReference type="ARBA" id="ARBA00004496"/>
    </source>
</evidence>
<dbReference type="HAMAP" id="MF_00688">
    <property type="entry name" value="Leu_Phe_trans"/>
    <property type="match status" value="1"/>
</dbReference>
<dbReference type="InterPro" id="IPR016181">
    <property type="entry name" value="Acyl_CoA_acyltransferase"/>
</dbReference>
<dbReference type="GO" id="GO:0008914">
    <property type="term" value="F:leucyl-tRNA--protein transferase activity"/>
    <property type="evidence" value="ECO:0007669"/>
    <property type="project" value="UniProtKB-EC"/>
</dbReference>
<comment type="subcellular location">
    <subcellularLocation>
        <location evidence="1">Cytoplasm</location>
    </subcellularLocation>
</comment>
<reference evidence="5" key="1">
    <citation type="submission" date="2016-10" db="EMBL/GenBank/DDBJ databases">
        <authorList>
            <person name="de Groot N.N."/>
        </authorList>
    </citation>
    <scope>NUCLEOTIDE SEQUENCE</scope>
</reference>
<dbReference type="InterPro" id="IPR042203">
    <property type="entry name" value="Leu/Phe-tRNA_Trfase_C"/>
</dbReference>
<dbReference type="Gene3D" id="3.30.70.3550">
    <property type="entry name" value="Leucyl/phenylalanyl-tRNA-protein transferase, N-terminal domain"/>
    <property type="match status" value="1"/>
</dbReference>
<keyword evidence="4 5" id="KW-0012">Acyltransferase</keyword>
<dbReference type="GO" id="GO:0005737">
    <property type="term" value="C:cytoplasm"/>
    <property type="evidence" value="ECO:0007669"/>
    <property type="project" value="UniProtKB-SubCell"/>
</dbReference>
<evidence type="ECO:0000256" key="4">
    <source>
        <dbReference type="ARBA" id="ARBA00023315"/>
    </source>
</evidence>
<dbReference type="GO" id="GO:0030163">
    <property type="term" value="P:protein catabolic process"/>
    <property type="evidence" value="ECO:0007669"/>
    <property type="project" value="InterPro"/>
</dbReference>
<organism evidence="5">
    <name type="scientific">hydrothermal vent metagenome</name>
    <dbReference type="NCBI Taxonomy" id="652676"/>
    <lineage>
        <taxon>unclassified sequences</taxon>
        <taxon>metagenomes</taxon>
        <taxon>ecological metagenomes</taxon>
    </lineage>
</organism>
<evidence type="ECO:0000256" key="3">
    <source>
        <dbReference type="ARBA" id="ARBA00022679"/>
    </source>
</evidence>
<dbReference type="EC" id="2.3.2.6" evidence="5"/>
<dbReference type="PANTHER" id="PTHR30098">
    <property type="entry name" value="LEUCYL/PHENYLALANYL-TRNA--PROTEIN TRANSFERASE"/>
    <property type="match status" value="1"/>
</dbReference>
<dbReference type="PANTHER" id="PTHR30098:SF2">
    <property type="entry name" value="LEUCYL_PHENYLALANYL-TRNA--PROTEIN TRANSFERASE"/>
    <property type="match status" value="1"/>
</dbReference>
<dbReference type="InterPro" id="IPR004616">
    <property type="entry name" value="Leu/Phe-tRNA_Trfase"/>
</dbReference>